<dbReference type="RefSeq" id="WP_139601742.1">
    <property type="nucleotide sequence ID" value="NZ_VDCQ01000009.1"/>
</dbReference>
<name>A0A5C4TC27_9BACL</name>
<dbReference type="EMBL" id="VDCQ01000009">
    <property type="protein sequence ID" value="TNJ66623.1"/>
    <property type="molecule type" value="Genomic_DNA"/>
</dbReference>
<comment type="caution">
    <text evidence="2">The sequence shown here is derived from an EMBL/GenBank/DDBJ whole genome shotgun (WGS) entry which is preliminary data.</text>
</comment>
<keyword evidence="3" id="KW-1185">Reference proteome</keyword>
<dbReference type="Proteomes" id="UP000307943">
    <property type="component" value="Unassembled WGS sequence"/>
</dbReference>
<feature type="compositionally biased region" description="Basic and acidic residues" evidence="1">
    <location>
        <begin position="9"/>
        <end position="18"/>
    </location>
</feature>
<evidence type="ECO:0000256" key="1">
    <source>
        <dbReference type="SAM" id="MobiDB-lite"/>
    </source>
</evidence>
<proteinExistence type="predicted"/>
<evidence type="ECO:0000313" key="2">
    <source>
        <dbReference type="EMBL" id="TNJ66623.1"/>
    </source>
</evidence>
<protein>
    <submittedName>
        <fullName evidence="2">Uncharacterized protein</fullName>
    </submittedName>
</protein>
<feature type="region of interest" description="Disordered" evidence="1">
    <location>
        <begin position="1"/>
        <end position="20"/>
    </location>
</feature>
<evidence type="ECO:0000313" key="3">
    <source>
        <dbReference type="Proteomes" id="UP000307943"/>
    </source>
</evidence>
<accession>A0A5C4TC27</accession>
<dbReference type="AlphaFoldDB" id="A0A5C4TC27"/>
<dbReference type="OrthoDB" id="2626088at2"/>
<gene>
    <name evidence="2" type="ORF">FE784_08625</name>
</gene>
<reference evidence="2 3" key="1">
    <citation type="submission" date="2019-05" db="EMBL/GenBank/DDBJ databases">
        <title>We sequenced the genome of Paenibacillus hemerocallicola KCTC 33185 for further insight into its adaptation and study the phylogeny of Paenibacillus.</title>
        <authorList>
            <person name="Narsing Rao M.P."/>
        </authorList>
    </citation>
    <scope>NUCLEOTIDE SEQUENCE [LARGE SCALE GENOMIC DNA]</scope>
    <source>
        <strain evidence="2 3">KCTC 33185</strain>
    </source>
</reference>
<organism evidence="2 3">
    <name type="scientific">Paenibacillus hemerocallicola</name>
    <dbReference type="NCBI Taxonomy" id="1172614"/>
    <lineage>
        <taxon>Bacteria</taxon>
        <taxon>Bacillati</taxon>
        <taxon>Bacillota</taxon>
        <taxon>Bacilli</taxon>
        <taxon>Bacillales</taxon>
        <taxon>Paenibacillaceae</taxon>
        <taxon>Paenibacillus</taxon>
    </lineage>
</organism>
<sequence length="68" mass="7732">MDAFEDIDMERKSGENGKDANFFGVMEVDSDVNDDGNREKELDESFGSWVNDNDRISKTLKDTLRPGE</sequence>